<gene>
    <name evidence="2" type="ORF">BLL52_0902</name>
</gene>
<dbReference type="Pfam" id="PF00149">
    <property type="entry name" value="Metallophos"/>
    <property type="match status" value="1"/>
</dbReference>
<organism evidence="2 3">
    <name type="scientific">Rhodoferax antarcticus ANT.BR</name>
    <dbReference type="NCBI Taxonomy" id="1111071"/>
    <lineage>
        <taxon>Bacteria</taxon>
        <taxon>Pseudomonadati</taxon>
        <taxon>Pseudomonadota</taxon>
        <taxon>Betaproteobacteria</taxon>
        <taxon>Burkholderiales</taxon>
        <taxon>Comamonadaceae</taxon>
        <taxon>Rhodoferax</taxon>
    </lineage>
</organism>
<dbReference type="PANTHER" id="PTHR42850:SF7">
    <property type="entry name" value="BIS(5'-NUCLEOSYL)-TETRAPHOSPHATASE PRPE [ASYMMETRICAL]"/>
    <property type="match status" value="1"/>
</dbReference>
<dbReference type="GO" id="GO:0016791">
    <property type="term" value="F:phosphatase activity"/>
    <property type="evidence" value="ECO:0007669"/>
    <property type="project" value="TreeGrafter"/>
</dbReference>
<protein>
    <submittedName>
        <fullName evidence="2">Calcineurin-like phosphoesterase family protein</fullName>
    </submittedName>
</protein>
<name>A0A1Q8YIG9_9BURK</name>
<dbReference type="Gene3D" id="3.60.21.10">
    <property type="match status" value="1"/>
</dbReference>
<dbReference type="PANTHER" id="PTHR42850">
    <property type="entry name" value="METALLOPHOSPHOESTERASE"/>
    <property type="match status" value="1"/>
</dbReference>
<dbReference type="AlphaFoldDB" id="A0A1Q8YIG9"/>
<dbReference type="InterPro" id="IPR004843">
    <property type="entry name" value="Calcineurin-like_PHP"/>
</dbReference>
<evidence type="ECO:0000259" key="1">
    <source>
        <dbReference type="Pfam" id="PF00149"/>
    </source>
</evidence>
<dbReference type="GO" id="GO:0005737">
    <property type="term" value="C:cytoplasm"/>
    <property type="evidence" value="ECO:0007669"/>
    <property type="project" value="TreeGrafter"/>
</dbReference>
<sequence length="322" mass="36433">MRYDIIGDIHGHADALKALLLSMGYTEGKGRAWRHPQRQAVFVGDFIDRGPRQIETVDIVRRMVQEGSAQAVMGNHEFNAIAWFLPDPDQSGEYLRPHHSKEYGAKNYAQHKAFLEEVNGTPAHKEIIDWFLTLPLWLELDGIRVVHACWHAGFMAYLETQGLQDRRLTAELMIEASREPADEAEKDTPTPSIFKAVEALTKGVEVPLPGSHFFVDKDGHTRKRVRTRWWDPHAVTYRKAAMINDEARTELPHDPIPEHNRIGHDGGTPVIVGHYWGSGTPALLSDKVACVDYSIGKGGKLVAYRWDGEPLLEQRKFHWIGA</sequence>
<dbReference type="Proteomes" id="UP000185911">
    <property type="component" value="Unassembled WGS sequence"/>
</dbReference>
<dbReference type="STRING" id="81479.RA876_18405"/>
<accession>A0A1Q8YIG9</accession>
<reference evidence="2 3" key="1">
    <citation type="submission" date="2017-01" db="EMBL/GenBank/DDBJ databases">
        <title>Genome sequence of Rhodoferax antarcticus ANT.BR, a psychrophilic purple nonsulfur bacterium from an Antarctic microbial mat.</title>
        <authorList>
            <person name="Baker J."/>
            <person name="Riester C."/>
            <person name="Skinner B."/>
            <person name="Newell A."/>
            <person name="Swingley W."/>
            <person name="Madigan M."/>
            <person name="Jung D."/>
            <person name="Asao M."/>
            <person name="Chen M."/>
            <person name="Loughlin P."/>
            <person name="Pan H."/>
            <person name="Lin S."/>
            <person name="Li N."/>
            <person name="Shaw J."/>
            <person name="Prado M."/>
            <person name="Sherman C."/>
            <person name="Li X."/>
            <person name="Tang J."/>
            <person name="Blankenship R."/>
            <person name="Zhao T."/>
            <person name="Touchman J."/>
            <person name="Sattley M."/>
        </authorList>
    </citation>
    <scope>NUCLEOTIDE SEQUENCE [LARGE SCALE GENOMIC DNA]</scope>
    <source>
        <strain evidence="2 3">ANT.BR</strain>
    </source>
</reference>
<dbReference type="InterPro" id="IPR029052">
    <property type="entry name" value="Metallo-depent_PP-like"/>
</dbReference>
<dbReference type="EMBL" id="MSYM01000007">
    <property type="protein sequence ID" value="OLP07806.1"/>
    <property type="molecule type" value="Genomic_DNA"/>
</dbReference>
<evidence type="ECO:0000313" key="2">
    <source>
        <dbReference type="EMBL" id="OLP07806.1"/>
    </source>
</evidence>
<keyword evidence="3" id="KW-1185">Reference proteome</keyword>
<dbReference type="InterPro" id="IPR050126">
    <property type="entry name" value="Ap4A_hydrolase"/>
</dbReference>
<evidence type="ECO:0000313" key="3">
    <source>
        <dbReference type="Proteomes" id="UP000185911"/>
    </source>
</evidence>
<comment type="caution">
    <text evidence="2">The sequence shown here is derived from an EMBL/GenBank/DDBJ whole genome shotgun (WGS) entry which is preliminary data.</text>
</comment>
<proteinExistence type="predicted"/>
<dbReference type="SUPFAM" id="SSF56300">
    <property type="entry name" value="Metallo-dependent phosphatases"/>
    <property type="match status" value="1"/>
</dbReference>
<dbReference type="RefSeq" id="WP_075585439.1">
    <property type="nucleotide sequence ID" value="NZ_MSYM01000007.1"/>
</dbReference>
<feature type="domain" description="Calcineurin-like phosphoesterase" evidence="1">
    <location>
        <begin position="1"/>
        <end position="142"/>
    </location>
</feature>